<proteinExistence type="predicted"/>
<protein>
    <recommendedName>
        <fullName evidence="2">Vacuolar protein sorting-associated protein 13 VPS13 adaptor binding domain-containing protein</fullName>
    </recommendedName>
</protein>
<sequence>MNFKTKKEQPEEYLLKNKEVIDLGMPQDSEQHYKDDLRAGAFQFVDSTTNNIDEMPLPYQVMFWNKKIAAMAWRYPQPRCLTKVRVFPVPLKVTVECEENIKISCCLEYWSDCHASFISYAQFDLPENEILHLILPLGKPHPPFACIWRVELSISKCNDENMDIFSFFSPRALAACLRVDSYFCRSLIPNLNVALSITRLHVALYTRFDKEKYKILPKFLKDYSPDMMFPSNHCFSEVTFNNLKLYTSSWDLSVFLIDLNTSFKLSVLDYAFLTMQEMMKSTGFRLETSIAKTCNIHCISKSISVNFSPSIAHTLAISTELWNQNYLGFTKKNEEDLDFLIVTRFVICNDTNVPLKFGQIHTDEKIVLMPKYFNLYCWRSQKHKQQLRVSLESKETWSEPFSLNIGSLIIEVNKKKKLTLNLTIIALSATQYQVIFSGQLVIANMLLEHFELKVIPEGHIDNRKIINQVVGGSSTTTAMVINFEKAYFLRLRFYALDTSWTGDIPLMEHSKSVQPWLVKVPLLEKGQFLSIWCRVVVQEFANGKRMLAMLWPLFTIKSNLPIITKVHIETPTLKYCGEIMVEGQGKVQQLYCPGTIDHSHQLTFQLENVSPSPNPYVPLNYSLIDHDNFFKKMDNINIQDIREALKTYNEVKWPYFGEELDQVEWVIGEQPETHVQIKYHNSCQYSSSLMVELLPWCLLVNTLGCTIGIKTDGMELCILRHNGIVAPPKMEENFNIFVFINNEKFTSDPLQFAKPANWSQNFYMPKILGIIPTEGTVVSNVKCNKHICRLSIKSFKADEIRLLKISSTHIVCNNTGFVLYMMCLSVPNKDRIYTLPHHSECNITTVTPEIYEKNQGLSVTQWYNLEKQTDQNNSIEQVFYMAFSLEPSLGWSKPLRVDEIFVRKTISVMSEVEPIPLAVTSYDIKGQLFIGVHHDTRPQIFIENDCDVTLYCGQSREGEDLGVLPEVEHFKWFCEIKNGGSNYYSMTGLIDKFPDIAPNSVHENLVFAKDPHGLLAGDTWSSSVNVTDDTDQYVKIPFHGDVRIVVKNSSCLTHIKIESVSKIEINAKDIRSRLLEIEEITKILPEPEHGGLGIMHSLSAEAIHSLLSDNKKLDLHASMNNMWTPTKVEQDYHPLKRRSSDSHIGLDRHKGKKLLCSTIPMMEDWQSLKMIVYVNEFNFTLWSDIEMKTGEVGELAALVCDNIAISTMQSETMQINLYVQNLQLDNMLFSKKHYDFPVVILIKEPKNDCKINSLNISIETLFEEIKECAALRFTLIMDTWMDPTNHKVSGIQELKFSLQPFCCYLEDTYLSFFSEYMNIFLPTNLIYIPPPFKRNFTIDQPFYVNIPAIVLWQSVVQAHPLTIRHLMIEPITLMLSIHSSMKMYLALDQSPLFFVEFERKRVFTNAYRLGHTLTMHYLSGAIFRAGWMVSSLEILGSPVGLARAMGSGLKDFVAMPFRGLLQGPVEFLHGVTHGSASLMRHVTAGTLQSFTKMASSVARNLDYLTLDEEHVRRAEEQRRQRPSGVTEGLVQGLTGLGISILGAIGGIAHHPLQSVISDGGSPRSLAAGLGLGIVGIITKPLSGAAELLALTGQGLLQGAGWNNLPEQRNQPVLHNMFSSSSSILKYEWKITSTNDYNCKYIHVADATSIASDAQYTSVALIITNKNLVIINLDDDVIQDTISLSELEAVKGNGDPNLLSLELVPRQTTVLKVVDELNIEMDPTSRARVADYVKNTLGLLQVTNHSREPSEMSISPLSSPGGRNDENAESKTVFTFYVNPQDRNYFLCLLSIAKHEHLNSYNNYPVLYETEL</sequence>
<accession>A0ABD2MRH1</accession>
<feature type="region of interest" description="Disordered" evidence="1">
    <location>
        <begin position="1744"/>
        <end position="1764"/>
    </location>
</feature>
<keyword evidence="4" id="KW-1185">Reference proteome</keyword>
<dbReference type="PANTHER" id="PTHR12517:SF0">
    <property type="entry name" value="INTERMEMBRANE LIPID TRANSFER PROTEIN VPS13B"/>
    <property type="match status" value="1"/>
</dbReference>
<evidence type="ECO:0000313" key="4">
    <source>
        <dbReference type="Proteomes" id="UP001516400"/>
    </source>
</evidence>
<dbReference type="Pfam" id="PF25036">
    <property type="entry name" value="VPS13_VAB"/>
    <property type="match status" value="1"/>
</dbReference>
<dbReference type="EMBL" id="JABFTP020000021">
    <property type="protein sequence ID" value="KAL3269016.1"/>
    <property type="molecule type" value="Genomic_DNA"/>
</dbReference>
<dbReference type="InterPro" id="IPR039782">
    <property type="entry name" value="VPS13B"/>
</dbReference>
<evidence type="ECO:0000256" key="1">
    <source>
        <dbReference type="SAM" id="MobiDB-lite"/>
    </source>
</evidence>
<evidence type="ECO:0000259" key="2">
    <source>
        <dbReference type="Pfam" id="PF25036"/>
    </source>
</evidence>
<reference evidence="3 4" key="1">
    <citation type="journal article" date="2021" name="BMC Biol.">
        <title>Horizontally acquired antibacterial genes associated with adaptive radiation of ladybird beetles.</title>
        <authorList>
            <person name="Li H.S."/>
            <person name="Tang X.F."/>
            <person name="Huang Y.H."/>
            <person name="Xu Z.Y."/>
            <person name="Chen M.L."/>
            <person name="Du X.Y."/>
            <person name="Qiu B.Y."/>
            <person name="Chen P.T."/>
            <person name="Zhang W."/>
            <person name="Slipinski A."/>
            <person name="Escalona H.E."/>
            <person name="Waterhouse R.M."/>
            <person name="Zwick A."/>
            <person name="Pang H."/>
        </authorList>
    </citation>
    <scope>NUCLEOTIDE SEQUENCE [LARGE SCALE GENOMIC DNA]</scope>
    <source>
        <strain evidence="3">SYSU2018</strain>
    </source>
</reference>
<comment type="caution">
    <text evidence="3">The sequence shown here is derived from an EMBL/GenBank/DDBJ whole genome shotgun (WGS) entry which is preliminary data.</text>
</comment>
<dbReference type="Proteomes" id="UP001516400">
    <property type="component" value="Unassembled WGS sequence"/>
</dbReference>
<dbReference type="PANTHER" id="PTHR12517">
    <property type="entry name" value="VACUOLAR PROTEIN SORTING-ASSOCIATED PROTEIN 13B"/>
    <property type="match status" value="1"/>
</dbReference>
<feature type="domain" description="Vacuolar protein sorting-associated protein 13 VPS13 adaptor binding" evidence="2">
    <location>
        <begin position="341"/>
        <end position="432"/>
    </location>
</feature>
<dbReference type="InterPro" id="IPR009543">
    <property type="entry name" value="VPS13_VAB"/>
</dbReference>
<evidence type="ECO:0000313" key="3">
    <source>
        <dbReference type="EMBL" id="KAL3269016.1"/>
    </source>
</evidence>
<gene>
    <name evidence="3" type="ORF">HHI36_008100</name>
</gene>
<organism evidence="3 4">
    <name type="scientific">Cryptolaemus montrouzieri</name>
    <dbReference type="NCBI Taxonomy" id="559131"/>
    <lineage>
        <taxon>Eukaryota</taxon>
        <taxon>Metazoa</taxon>
        <taxon>Ecdysozoa</taxon>
        <taxon>Arthropoda</taxon>
        <taxon>Hexapoda</taxon>
        <taxon>Insecta</taxon>
        <taxon>Pterygota</taxon>
        <taxon>Neoptera</taxon>
        <taxon>Endopterygota</taxon>
        <taxon>Coleoptera</taxon>
        <taxon>Polyphaga</taxon>
        <taxon>Cucujiformia</taxon>
        <taxon>Coccinelloidea</taxon>
        <taxon>Coccinellidae</taxon>
        <taxon>Scymninae</taxon>
        <taxon>Scymnini</taxon>
        <taxon>Cryptolaemus</taxon>
    </lineage>
</organism>
<name>A0ABD2MRH1_9CUCU</name>